<accession>A0A433CX55</accession>
<keyword evidence="3" id="KW-1185">Reference proteome</keyword>
<reference evidence="2 3" key="1">
    <citation type="journal article" date="2018" name="New Phytol.">
        <title>Phylogenomics of Endogonaceae and evolution of mycorrhizas within Mucoromycota.</title>
        <authorList>
            <person name="Chang Y."/>
            <person name="Desiro A."/>
            <person name="Na H."/>
            <person name="Sandor L."/>
            <person name="Lipzen A."/>
            <person name="Clum A."/>
            <person name="Barry K."/>
            <person name="Grigoriev I.V."/>
            <person name="Martin F.M."/>
            <person name="Stajich J.E."/>
            <person name="Smith M.E."/>
            <person name="Bonito G."/>
            <person name="Spatafora J.W."/>
        </authorList>
    </citation>
    <scope>NUCLEOTIDE SEQUENCE [LARGE SCALE GENOMIC DNA]</scope>
    <source>
        <strain evidence="2 3">GMNB39</strain>
    </source>
</reference>
<sequence length="208" mass="23830">MWPGERRLRSPPAKQHLSVPVHGAQRCDAVHRRRQSQGKDRFNLFRDDKECLHIKEHKDYLIEIKNTETVKMPKNWVEISGCQETSVPFSHPNRDEAPPECNQYKECHRMACNRAYPSFLSREGVAIGGQSRPRKHSIQPIQGVVFQSSEVRCPDRDWDVPKAHKIKYGEPEFPLTNPTSLVSVTMSLQSLCRTGLKNGSHICVSGKY</sequence>
<evidence type="ECO:0000256" key="1">
    <source>
        <dbReference type="SAM" id="MobiDB-lite"/>
    </source>
</evidence>
<proteinExistence type="predicted"/>
<name>A0A433CX55_9FUNG</name>
<dbReference type="Gene3D" id="1.10.1420.10">
    <property type="match status" value="1"/>
</dbReference>
<dbReference type="AlphaFoldDB" id="A0A433CX55"/>
<evidence type="ECO:0000313" key="2">
    <source>
        <dbReference type="EMBL" id="RUP43170.1"/>
    </source>
</evidence>
<dbReference type="Proteomes" id="UP000268093">
    <property type="component" value="Unassembled WGS sequence"/>
</dbReference>
<protein>
    <submittedName>
        <fullName evidence="2">Uncharacterized protein</fullName>
    </submittedName>
</protein>
<gene>
    <name evidence="2" type="ORF">BC936DRAFT_137522</name>
</gene>
<feature type="region of interest" description="Disordered" evidence="1">
    <location>
        <begin position="1"/>
        <end position="26"/>
    </location>
</feature>
<comment type="caution">
    <text evidence="2">The sequence shown here is derived from an EMBL/GenBank/DDBJ whole genome shotgun (WGS) entry which is preliminary data.</text>
</comment>
<dbReference type="EMBL" id="RBNI01011544">
    <property type="protein sequence ID" value="RUP43170.1"/>
    <property type="molecule type" value="Genomic_DNA"/>
</dbReference>
<organism evidence="2 3">
    <name type="scientific">Jimgerdemannia flammicorona</name>
    <dbReference type="NCBI Taxonomy" id="994334"/>
    <lineage>
        <taxon>Eukaryota</taxon>
        <taxon>Fungi</taxon>
        <taxon>Fungi incertae sedis</taxon>
        <taxon>Mucoromycota</taxon>
        <taxon>Mucoromycotina</taxon>
        <taxon>Endogonomycetes</taxon>
        <taxon>Endogonales</taxon>
        <taxon>Endogonaceae</taxon>
        <taxon>Jimgerdemannia</taxon>
    </lineage>
</organism>
<evidence type="ECO:0000313" key="3">
    <source>
        <dbReference type="Proteomes" id="UP000268093"/>
    </source>
</evidence>